<protein>
    <submittedName>
        <fullName evidence="1">Uncharacterized protein</fullName>
    </submittedName>
</protein>
<dbReference type="EMBL" id="GL945486">
    <property type="protein sequence ID" value="EGN95301.1"/>
    <property type="molecule type" value="Genomic_DNA"/>
</dbReference>
<name>F8Q9P6_SERL3</name>
<dbReference type="Proteomes" id="UP000008063">
    <property type="component" value="Unassembled WGS sequence"/>
</dbReference>
<keyword evidence="2" id="KW-1185">Reference proteome</keyword>
<organism evidence="2">
    <name type="scientific">Serpula lacrymans var. lacrymans (strain S7.3)</name>
    <name type="common">Dry rot fungus</name>
    <dbReference type="NCBI Taxonomy" id="936435"/>
    <lineage>
        <taxon>Eukaryota</taxon>
        <taxon>Fungi</taxon>
        <taxon>Dikarya</taxon>
        <taxon>Basidiomycota</taxon>
        <taxon>Agaricomycotina</taxon>
        <taxon>Agaricomycetes</taxon>
        <taxon>Agaricomycetidae</taxon>
        <taxon>Boletales</taxon>
        <taxon>Coniophorineae</taxon>
        <taxon>Serpulaceae</taxon>
        <taxon>Serpula</taxon>
    </lineage>
</organism>
<reference evidence="2" key="1">
    <citation type="journal article" date="2011" name="Science">
        <title>The plant cell wall-decomposing machinery underlies the functional diversity of forest fungi.</title>
        <authorList>
            <person name="Eastwood D.C."/>
            <person name="Floudas D."/>
            <person name="Binder M."/>
            <person name="Majcherczyk A."/>
            <person name="Schneider P."/>
            <person name="Aerts A."/>
            <person name="Asiegbu F.O."/>
            <person name="Baker S.E."/>
            <person name="Barry K."/>
            <person name="Bendiksby M."/>
            <person name="Blumentritt M."/>
            <person name="Coutinho P.M."/>
            <person name="Cullen D."/>
            <person name="de Vries R.P."/>
            <person name="Gathman A."/>
            <person name="Goodell B."/>
            <person name="Henrissat B."/>
            <person name="Ihrmark K."/>
            <person name="Kauserud H."/>
            <person name="Kohler A."/>
            <person name="LaButti K."/>
            <person name="Lapidus A."/>
            <person name="Lavin J.L."/>
            <person name="Lee Y.-H."/>
            <person name="Lindquist E."/>
            <person name="Lilly W."/>
            <person name="Lucas S."/>
            <person name="Morin E."/>
            <person name="Murat C."/>
            <person name="Oguiza J.A."/>
            <person name="Park J."/>
            <person name="Pisabarro A.G."/>
            <person name="Riley R."/>
            <person name="Rosling A."/>
            <person name="Salamov A."/>
            <person name="Schmidt O."/>
            <person name="Schmutz J."/>
            <person name="Skrede I."/>
            <person name="Stenlid J."/>
            <person name="Wiebenga A."/>
            <person name="Xie X."/>
            <person name="Kuees U."/>
            <person name="Hibbett D.S."/>
            <person name="Hoffmeister D."/>
            <person name="Hoegberg N."/>
            <person name="Martin F."/>
            <person name="Grigoriev I.V."/>
            <person name="Watkinson S.C."/>
        </authorList>
    </citation>
    <scope>NUCLEOTIDE SEQUENCE [LARGE SCALE GENOMIC DNA]</scope>
    <source>
        <strain evidence="2">strain S7.3</strain>
    </source>
</reference>
<dbReference type="InParanoid" id="F8Q9P6"/>
<dbReference type="AlphaFoldDB" id="F8Q9P6"/>
<evidence type="ECO:0000313" key="1">
    <source>
        <dbReference type="EMBL" id="EGN95301.1"/>
    </source>
</evidence>
<sequence length="81" mass="9213">MVRPSVVRPGFIQNNCCDSPEMSEYTWHYDAADLYEDFDRYDRSGQDDRPYQNGLAVRAEDSDGAILVPVTVVISEQTEHA</sequence>
<gene>
    <name evidence="1" type="ORF">SERLA73DRAFT_77319</name>
</gene>
<evidence type="ECO:0000313" key="2">
    <source>
        <dbReference type="Proteomes" id="UP000008063"/>
    </source>
</evidence>
<accession>F8Q9P6</accession>
<proteinExistence type="predicted"/>
<dbReference type="HOGENOM" id="CLU_2575311_0_0_1"/>